<dbReference type="PANTHER" id="PTHR33434:SF2">
    <property type="entry name" value="FATTY ACID-BINDING PROTEIN TM_1468"/>
    <property type="match status" value="1"/>
</dbReference>
<keyword evidence="3" id="KW-1185">Reference proteome</keyword>
<comment type="caution">
    <text evidence="2">The sequence shown here is derived from an EMBL/GenBank/DDBJ whole genome shotgun (WGS) entry which is preliminary data.</text>
</comment>
<dbReference type="Proteomes" id="UP000760480">
    <property type="component" value="Unassembled WGS sequence"/>
</dbReference>
<evidence type="ECO:0008006" key="4">
    <source>
        <dbReference type="Google" id="ProtNLM"/>
    </source>
</evidence>
<dbReference type="InterPro" id="IPR043168">
    <property type="entry name" value="DegV_C"/>
</dbReference>
<protein>
    <recommendedName>
        <fullName evidence="4">DegV family protein</fullName>
    </recommendedName>
</protein>
<evidence type="ECO:0000313" key="2">
    <source>
        <dbReference type="EMBL" id="NMQ19620.1"/>
    </source>
</evidence>
<dbReference type="PANTHER" id="PTHR33434">
    <property type="entry name" value="DEGV DOMAIN-CONTAINING PROTEIN DR_1986-RELATED"/>
    <property type="match status" value="1"/>
</dbReference>
<accession>A0ABX1TNY4</accession>
<dbReference type="EMBL" id="SPMZ01000029">
    <property type="protein sequence ID" value="NMQ19620.1"/>
    <property type="molecule type" value="Genomic_DNA"/>
</dbReference>
<evidence type="ECO:0000256" key="1">
    <source>
        <dbReference type="ARBA" id="ARBA00023121"/>
    </source>
</evidence>
<gene>
    <name evidence="2" type="ORF">E4P82_10685</name>
</gene>
<dbReference type="Pfam" id="PF02645">
    <property type="entry name" value="DegV"/>
    <property type="match status" value="1"/>
</dbReference>
<name>A0ABX1TNY4_9GAMM</name>
<evidence type="ECO:0000313" key="3">
    <source>
        <dbReference type="Proteomes" id="UP000760480"/>
    </source>
</evidence>
<dbReference type="Gene3D" id="3.30.1180.10">
    <property type="match status" value="1"/>
</dbReference>
<organism evidence="2 3">
    <name type="scientific">Candidatus Competibacter phosphatis</name>
    <dbReference type="NCBI Taxonomy" id="221280"/>
    <lineage>
        <taxon>Bacteria</taxon>
        <taxon>Pseudomonadati</taxon>
        <taxon>Pseudomonadota</taxon>
        <taxon>Gammaproteobacteria</taxon>
        <taxon>Candidatus Competibacteraceae</taxon>
        <taxon>Candidatus Competibacter</taxon>
    </lineage>
</organism>
<keyword evidence="1" id="KW-0446">Lipid-binding</keyword>
<dbReference type="Gene3D" id="3.40.50.10170">
    <property type="match status" value="1"/>
</dbReference>
<dbReference type="SUPFAM" id="SSF82549">
    <property type="entry name" value="DAK1/DegV-like"/>
    <property type="match status" value="1"/>
</dbReference>
<dbReference type="PROSITE" id="PS51482">
    <property type="entry name" value="DEGV"/>
    <property type="match status" value="1"/>
</dbReference>
<dbReference type="InterPro" id="IPR003797">
    <property type="entry name" value="DegV"/>
</dbReference>
<reference evidence="2 3" key="1">
    <citation type="submission" date="2019-03" db="EMBL/GenBank/DDBJ databases">
        <title>Metabolic reconstructions from genomes of highly enriched 'Candidatus Accumulibacter' and 'Candidatus Competibacter' bioreactor populations.</title>
        <authorList>
            <person name="Annavajhala M.K."/>
            <person name="Welles L."/>
            <person name="Abbas B."/>
            <person name="Sorokin D."/>
            <person name="Park H."/>
            <person name="Van Loosdrecht M."/>
            <person name="Chandran K."/>
        </authorList>
    </citation>
    <scope>NUCLEOTIDE SEQUENCE [LARGE SCALE GENOMIC DNA]</scope>
    <source>
        <strain evidence="2 3">SBR_G</strain>
    </source>
</reference>
<sequence length="251" mass="28189">MKATNEPCPADAIAALFLDRWVVEYDRAVLITLSQTLSALFQNATEAYFATLRGYREKRRLAGLLTPFHLNVLDSRTVFAGEAVLADAAIRLLRDQDLAFNELRRRIEEFRRYVRCYILPGDLAYARNWAKDNEEMRMTFPESHLDGLLGNQPVARFFDGEIELAFKGRGFDKALPKLLDHARKTVELGLRTPLVAISYAGDPQVLRQKPCFVEFERYAHQWGIEVMVSTMSAVGGASVGPGALSLAYAAD</sequence>
<dbReference type="InterPro" id="IPR050270">
    <property type="entry name" value="DegV_domain_contain"/>
</dbReference>
<proteinExistence type="predicted"/>